<evidence type="ECO:0000256" key="7">
    <source>
        <dbReference type="SAM" id="Coils"/>
    </source>
</evidence>
<name>A0A4Y4AYJ2_9FLAO</name>
<dbReference type="Pfam" id="PF00254">
    <property type="entry name" value="FKBP_C"/>
    <property type="match status" value="1"/>
</dbReference>
<evidence type="ECO:0000256" key="2">
    <source>
        <dbReference type="ARBA" id="ARBA00007365"/>
    </source>
</evidence>
<dbReference type="Pfam" id="PF00160">
    <property type="entry name" value="Pro_isomerase"/>
    <property type="match status" value="1"/>
</dbReference>
<dbReference type="InterPro" id="IPR029000">
    <property type="entry name" value="Cyclophilin-like_dom_sf"/>
</dbReference>
<dbReference type="InterPro" id="IPR002130">
    <property type="entry name" value="Cyclophilin-type_PPIase_dom"/>
</dbReference>
<dbReference type="InterPro" id="IPR046357">
    <property type="entry name" value="PPIase_dom_sf"/>
</dbReference>
<comment type="catalytic activity">
    <reaction evidence="1 6">
        <text>[protein]-peptidylproline (omega=180) = [protein]-peptidylproline (omega=0)</text>
        <dbReference type="Rhea" id="RHEA:16237"/>
        <dbReference type="Rhea" id="RHEA-COMP:10747"/>
        <dbReference type="Rhea" id="RHEA-COMP:10748"/>
        <dbReference type="ChEBI" id="CHEBI:83833"/>
        <dbReference type="ChEBI" id="CHEBI:83834"/>
        <dbReference type="EC" id="5.2.1.8"/>
    </reaction>
</comment>
<evidence type="ECO:0000256" key="5">
    <source>
        <dbReference type="ARBA" id="ARBA00023235"/>
    </source>
</evidence>
<dbReference type="RefSeq" id="WP_073246704.1">
    <property type="nucleotide sequence ID" value="NZ_BJNP01000016.1"/>
</dbReference>
<dbReference type="Gene3D" id="2.40.100.10">
    <property type="entry name" value="Cyclophilin-like"/>
    <property type="match status" value="1"/>
</dbReference>
<dbReference type="GO" id="GO:0006457">
    <property type="term" value="P:protein folding"/>
    <property type="evidence" value="ECO:0007669"/>
    <property type="project" value="InterPro"/>
</dbReference>
<feature type="signal peptide" evidence="8">
    <location>
        <begin position="1"/>
        <end position="18"/>
    </location>
</feature>
<evidence type="ECO:0000256" key="6">
    <source>
        <dbReference type="PROSITE-ProRule" id="PRU00277"/>
    </source>
</evidence>
<evidence type="ECO:0000259" key="9">
    <source>
        <dbReference type="PROSITE" id="PS50059"/>
    </source>
</evidence>
<accession>A0A4Y4AYJ2</accession>
<feature type="domain" description="PPIase FKBP-type" evidence="9">
    <location>
        <begin position="277"/>
        <end position="383"/>
    </location>
</feature>
<dbReference type="PANTHER" id="PTHR45625:SF4">
    <property type="entry name" value="PEPTIDYLPROLYL ISOMERASE DOMAIN AND WD REPEAT-CONTAINING PROTEIN 1"/>
    <property type="match status" value="1"/>
</dbReference>
<keyword evidence="7" id="KW-0175">Coiled coil</keyword>
<gene>
    <name evidence="11" type="primary">ppiA_2</name>
    <name evidence="11" type="ORF">FFL01_17510</name>
</gene>
<dbReference type="EMBL" id="BJNP01000016">
    <property type="protein sequence ID" value="GEC72212.1"/>
    <property type="molecule type" value="Genomic_DNA"/>
</dbReference>
<protein>
    <recommendedName>
        <fullName evidence="3 6">peptidylprolyl isomerase</fullName>
        <ecNumber evidence="3 6">5.2.1.8</ecNumber>
    </recommendedName>
</protein>
<dbReference type="Gene3D" id="3.10.50.40">
    <property type="match status" value="1"/>
</dbReference>
<proteinExistence type="inferred from homology"/>
<dbReference type="InterPro" id="IPR001179">
    <property type="entry name" value="PPIase_FKBP_dom"/>
</dbReference>
<dbReference type="SUPFAM" id="SSF54534">
    <property type="entry name" value="FKBP-like"/>
    <property type="match status" value="1"/>
</dbReference>
<dbReference type="EC" id="5.2.1.8" evidence="3 6"/>
<feature type="domain" description="PPIase cyclophilin-type" evidence="10">
    <location>
        <begin position="49"/>
        <end position="182"/>
    </location>
</feature>
<dbReference type="GO" id="GO:0003755">
    <property type="term" value="F:peptidyl-prolyl cis-trans isomerase activity"/>
    <property type="evidence" value="ECO:0007669"/>
    <property type="project" value="UniProtKB-KW"/>
</dbReference>
<dbReference type="SUPFAM" id="SSF50891">
    <property type="entry name" value="Cyclophilin-like"/>
    <property type="match status" value="1"/>
</dbReference>
<evidence type="ECO:0000256" key="4">
    <source>
        <dbReference type="ARBA" id="ARBA00023110"/>
    </source>
</evidence>
<evidence type="ECO:0000259" key="10">
    <source>
        <dbReference type="PROSITE" id="PS50072"/>
    </source>
</evidence>
<dbReference type="OrthoDB" id="9807797at2"/>
<keyword evidence="12" id="KW-1185">Reference proteome</keyword>
<dbReference type="PROSITE" id="PS50072">
    <property type="entry name" value="CSA_PPIASE_2"/>
    <property type="match status" value="1"/>
</dbReference>
<dbReference type="AlphaFoldDB" id="A0A4Y4AYJ2"/>
<feature type="chain" id="PRO_5022687464" description="peptidylprolyl isomerase" evidence="8">
    <location>
        <begin position="19"/>
        <end position="387"/>
    </location>
</feature>
<dbReference type="CDD" id="cd00317">
    <property type="entry name" value="cyclophilin"/>
    <property type="match status" value="1"/>
</dbReference>
<dbReference type="PRINTS" id="PR00153">
    <property type="entry name" value="CSAPPISMRASE"/>
</dbReference>
<evidence type="ECO:0000313" key="11">
    <source>
        <dbReference type="EMBL" id="GEC72212.1"/>
    </source>
</evidence>
<evidence type="ECO:0000256" key="1">
    <source>
        <dbReference type="ARBA" id="ARBA00000971"/>
    </source>
</evidence>
<evidence type="ECO:0000313" key="12">
    <source>
        <dbReference type="Proteomes" id="UP000316775"/>
    </source>
</evidence>
<dbReference type="InterPro" id="IPR020892">
    <property type="entry name" value="Cyclophilin-type_PPIase_CS"/>
</dbReference>
<comment type="caution">
    <text evidence="11">The sequence shown here is derived from an EMBL/GenBank/DDBJ whole genome shotgun (WGS) entry which is preliminary data.</text>
</comment>
<keyword evidence="5 6" id="KW-0413">Isomerase</keyword>
<evidence type="ECO:0000256" key="8">
    <source>
        <dbReference type="SAM" id="SignalP"/>
    </source>
</evidence>
<evidence type="ECO:0000256" key="3">
    <source>
        <dbReference type="ARBA" id="ARBA00013194"/>
    </source>
</evidence>
<dbReference type="PROSITE" id="PS00170">
    <property type="entry name" value="CSA_PPIASE_1"/>
    <property type="match status" value="1"/>
</dbReference>
<reference evidence="11 12" key="1">
    <citation type="submission" date="2019-06" db="EMBL/GenBank/DDBJ databases">
        <title>Whole genome shotgun sequence of Flavobacterium flevense NBRC 14960.</title>
        <authorList>
            <person name="Hosoyama A."/>
            <person name="Uohara A."/>
            <person name="Ohji S."/>
            <person name="Ichikawa N."/>
        </authorList>
    </citation>
    <scope>NUCLEOTIDE SEQUENCE [LARGE SCALE GENOMIC DNA]</scope>
    <source>
        <strain evidence="11 12">NBRC 14960</strain>
    </source>
</reference>
<feature type="coiled-coil region" evidence="7">
    <location>
        <begin position="207"/>
        <end position="239"/>
    </location>
</feature>
<comment type="similarity">
    <text evidence="2">Belongs to the cyclophilin-type PPIase family.</text>
</comment>
<dbReference type="Proteomes" id="UP000316775">
    <property type="component" value="Unassembled WGS sequence"/>
</dbReference>
<sequence length="387" mass="42609">MKLKLLFLAFFALANLQAQETSKKPVKKTEKAAPIKQDGVFATINTNKGAIILELDFQKTPVTVANFISLAQGKNEFVTDKKLKGKPFFNGLKFHRVISDFMIQGGDPQGTGAGSPGYSFKDEFIPELKFDKGGILAMANSGPKTNGSQFFITHKETPWLNGKHTIFGHVIQGMDVVNSIAQDDVIENIIITQNGKLAKKFKAEKVFADYYNNKAEEERKEAEAKAEAEKIQKEKMAALMAEKVAHFNNLKATATTTPSGLIYKITEKGTGVKPVAGTTIYFHYSGFLEDGKLFDSSREEVAKTYNQHNEMRAMQGGYKPFPFEAGKKDGMIRGFTEAIDLLSFGDKITAFIPAKLAYGESGAGGVIPPNATLIFEIEIFDKQTETK</sequence>
<keyword evidence="8" id="KW-0732">Signal</keyword>
<dbReference type="InterPro" id="IPR044666">
    <property type="entry name" value="Cyclophilin_A-like"/>
</dbReference>
<dbReference type="PANTHER" id="PTHR45625">
    <property type="entry name" value="PEPTIDYL-PROLYL CIS-TRANS ISOMERASE-RELATED"/>
    <property type="match status" value="1"/>
</dbReference>
<dbReference type="PROSITE" id="PS50059">
    <property type="entry name" value="FKBP_PPIASE"/>
    <property type="match status" value="1"/>
</dbReference>
<dbReference type="STRING" id="983.SAMN05443543_11114"/>
<keyword evidence="4 6" id="KW-0697">Rotamase</keyword>
<organism evidence="11 12">
    <name type="scientific">Flavobacterium flevense</name>
    <dbReference type="NCBI Taxonomy" id="983"/>
    <lineage>
        <taxon>Bacteria</taxon>
        <taxon>Pseudomonadati</taxon>
        <taxon>Bacteroidota</taxon>
        <taxon>Flavobacteriia</taxon>
        <taxon>Flavobacteriales</taxon>
        <taxon>Flavobacteriaceae</taxon>
        <taxon>Flavobacterium</taxon>
    </lineage>
</organism>